<feature type="transmembrane region" description="Helical" evidence="1">
    <location>
        <begin position="59"/>
        <end position="78"/>
    </location>
</feature>
<feature type="transmembrane region" description="Helical" evidence="1">
    <location>
        <begin position="84"/>
        <end position="101"/>
    </location>
</feature>
<reference evidence="2" key="2">
    <citation type="journal article" date="2021" name="PeerJ">
        <title>Extensive microbial diversity within the chicken gut microbiome revealed by metagenomics and culture.</title>
        <authorList>
            <person name="Gilroy R."/>
            <person name="Ravi A."/>
            <person name="Getino M."/>
            <person name="Pursley I."/>
            <person name="Horton D.L."/>
            <person name="Alikhan N.F."/>
            <person name="Baker D."/>
            <person name="Gharbi K."/>
            <person name="Hall N."/>
            <person name="Watson M."/>
            <person name="Adriaenssens E.M."/>
            <person name="Foster-Nyarko E."/>
            <person name="Jarju S."/>
            <person name="Secka A."/>
            <person name="Antonio M."/>
            <person name="Oren A."/>
            <person name="Chaudhuri R.R."/>
            <person name="La Ragione R."/>
            <person name="Hildebrand F."/>
            <person name="Pallen M.J."/>
        </authorList>
    </citation>
    <scope>NUCLEOTIDE SEQUENCE</scope>
    <source>
        <strain evidence="2">23406</strain>
    </source>
</reference>
<evidence type="ECO:0000313" key="3">
    <source>
        <dbReference type="Proteomes" id="UP000886891"/>
    </source>
</evidence>
<organism evidence="2 3">
    <name type="scientific">Candidatus Stercoripulliclostridium merdipullorum</name>
    <dbReference type="NCBI Taxonomy" id="2840952"/>
    <lineage>
        <taxon>Bacteria</taxon>
        <taxon>Bacillati</taxon>
        <taxon>Bacillota</taxon>
        <taxon>Clostridia</taxon>
        <taxon>Eubacteriales</taxon>
        <taxon>Candidatus Stercoripulliclostridium</taxon>
    </lineage>
</organism>
<keyword evidence="1" id="KW-0472">Membrane</keyword>
<sequence>MIVCPRCNITIGCRTTVCPLCHAPLDLSDGRAARLRALPVPYPRITGTPRTGQALFEPLYFCISLALVLIAFLTEGLLTQTLRYSYFIAAGLIYLYILIRKTFTNTRFFSQKIVVQAVALSVLAVAAAGFLPEHIVFTIVLPLIHLVSLLAVVVFVAVHFRSPRQYLISLFAVALLGFFPLIGVIFFQPPDYTFVPAVVTASFSLTAIVSLFVFGAKKFLRELRRNFHL</sequence>
<evidence type="ECO:0000313" key="2">
    <source>
        <dbReference type="EMBL" id="HIV00531.1"/>
    </source>
</evidence>
<dbReference type="AlphaFoldDB" id="A0A9D1NCU9"/>
<evidence type="ECO:0000256" key="1">
    <source>
        <dbReference type="SAM" id="Phobius"/>
    </source>
</evidence>
<keyword evidence="1" id="KW-0812">Transmembrane</keyword>
<accession>A0A9D1NCU9</accession>
<feature type="transmembrane region" description="Helical" evidence="1">
    <location>
        <begin position="137"/>
        <end position="160"/>
    </location>
</feature>
<dbReference type="InterPro" id="IPR046283">
    <property type="entry name" value="DUF6320"/>
</dbReference>
<gene>
    <name evidence="2" type="ORF">IAB14_05405</name>
</gene>
<dbReference type="Proteomes" id="UP000886891">
    <property type="component" value="Unassembled WGS sequence"/>
</dbReference>
<protein>
    <submittedName>
        <fullName evidence="2">Uncharacterized protein</fullName>
    </submittedName>
</protein>
<feature type="transmembrane region" description="Helical" evidence="1">
    <location>
        <begin position="113"/>
        <end position="131"/>
    </location>
</feature>
<feature type="transmembrane region" description="Helical" evidence="1">
    <location>
        <begin position="193"/>
        <end position="216"/>
    </location>
</feature>
<dbReference type="Pfam" id="PF19845">
    <property type="entry name" value="DUF6320"/>
    <property type="match status" value="1"/>
</dbReference>
<reference evidence="2" key="1">
    <citation type="submission" date="2020-10" db="EMBL/GenBank/DDBJ databases">
        <authorList>
            <person name="Gilroy R."/>
        </authorList>
    </citation>
    <scope>NUCLEOTIDE SEQUENCE</scope>
    <source>
        <strain evidence="2">23406</strain>
    </source>
</reference>
<proteinExistence type="predicted"/>
<keyword evidence="1" id="KW-1133">Transmembrane helix</keyword>
<feature type="transmembrane region" description="Helical" evidence="1">
    <location>
        <begin position="167"/>
        <end position="187"/>
    </location>
</feature>
<name>A0A9D1NCU9_9FIRM</name>
<comment type="caution">
    <text evidence="2">The sequence shown here is derived from an EMBL/GenBank/DDBJ whole genome shotgun (WGS) entry which is preliminary data.</text>
</comment>
<dbReference type="EMBL" id="DVOH01000039">
    <property type="protein sequence ID" value="HIV00531.1"/>
    <property type="molecule type" value="Genomic_DNA"/>
</dbReference>